<dbReference type="PANTHER" id="PTHR35535:SF1">
    <property type="entry name" value="HEAT SHOCK PROTEIN HSLJ"/>
    <property type="match status" value="1"/>
</dbReference>
<evidence type="ECO:0000313" key="4">
    <source>
        <dbReference type="EMBL" id="MCQ1948830.1"/>
    </source>
</evidence>
<dbReference type="Pfam" id="PF03724">
    <property type="entry name" value="META"/>
    <property type="match status" value="1"/>
</dbReference>
<protein>
    <submittedName>
        <fullName evidence="4">META domain-containing protein</fullName>
    </submittedName>
</protein>
<organism evidence="4 5">
    <name type="scientific">Arthrobacter jinronghuae</name>
    <dbReference type="NCBI Taxonomy" id="2964609"/>
    <lineage>
        <taxon>Bacteria</taxon>
        <taxon>Bacillati</taxon>
        <taxon>Actinomycetota</taxon>
        <taxon>Actinomycetes</taxon>
        <taxon>Micrococcales</taxon>
        <taxon>Micrococcaceae</taxon>
        <taxon>Arthrobacter</taxon>
    </lineage>
</organism>
<feature type="region of interest" description="Disordered" evidence="1">
    <location>
        <begin position="23"/>
        <end position="61"/>
    </location>
</feature>
<comment type="caution">
    <text evidence="4">The sequence shown here is derived from an EMBL/GenBank/DDBJ whole genome shotgun (WGS) entry which is preliminary data.</text>
</comment>
<dbReference type="PANTHER" id="PTHR35535">
    <property type="entry name" value="HEAT SHOCK PROTEIN HSLJ"/>
    <property type="match status" value="1"/>
</dbReference>
<dbReference type="InterPro" id="IPR005184">
    <property type="entry name" value="DUF306_Meta_HslJ"/>
</dbReference>
<gene>
    <name evidence="4" type="ORF">NNX28_02665</name>
</gene>
<feature type="domain" description="DUF306" evidence="3">
    <location>
        <begin position="44"/>
        <end position="124"/>
    </location>
</feature>
<dbReference type="InterPro" id="IPR053147">
    <property type="entry name" value="Hsp_HslJ-like"/>
</dbReference>
<proteinExistence type="predicted"/>
<dbReference type="Gene3D" id="2.40.128.270">
    <property type="match status" value="1"/>
</dbReference>
<keyword evidence="5" id="KW-1185">Reference proteome</keyword>
<evidence type="ECO:0000259" key="3">
    <source>
        <dbReference type="Pfam" id="PF03724"/>
    </source>
</evidence>
<dbReference type="PROSITE" id="PS51257">
    <property type="entry name" value="PROKAR_LIPOPROTEIN"/>
    <property type="match status" value="1"/>
</dbReference>
<dbReference type="EMBL" id="JANFLP010000001">
    <property type="protein sequence ID" value="MCQ1948830.1"/>
    <property type="molecule type" value="Genomic_DNA"/>
</dbReference>
<dbReference type="Proteomes" id="UP001206924">
    <property type="component" value="Unassembled WGS sequence"/>
</dbReference>
<accession>A0ABT1NM78</accession>
<evidence type="ECO:0000256" key="1">
    <source>
        <dbReference type="SAM" id="MobiDB-lite"/>
    </source>
</evidence>
<keyword evidence="2" id="KW-0732">Signal</keyword>
<evidence type="ECO:0000256" key="2">
    <source>
        <dbReference type="SAM" id="SignalP"/>
    </source>
</evidence>
<feature type="signal peptide" evidence="2">
    <location>
        <begin position="1"/>
        <end position="21"/>
    </location>
</feature>
<dbReference type="InterPro" id="IPR038670">
    <property type="entry name" value="HslJ-like_sf"/>
</dbReference>
<feature type="chain" id="PRO_5045249871" evidence="2">
    <location>
        <begin position="22"/>
        <end position="129"/>
    </location>
</feature>
<name>A0ABT1NM78_9MICC</name>
<dbReference type="RefSeq" id="WP_255864847.1">
    <property type="nucleotide sequence ID" value="NZ_CP104263.1"/>
</dbReference>
<reference evidence="4 5" key="1">
    <citation type="submission" date="2022-07" db="EMBL/GenBank/DDBJ databases">
        <title>Novel species in genus Arthrobacter.</title>
        <authorList>
            <person name="Liu Y."/>
        </authorList>
    </citation>
    <scope>NUCLEOTIDE SEQUENCE [LARGE SCALE GENOMIC DNA]</scope>
    <source>
        <strain evidence="5">zg-Y859</strain>
    </source>
</reference>
<sequence length="129" mass="13050">MRLLLPVLAGALLLSACGNDAGVSPDPGESGGSPAADVTGTWGDVDNPDAPSLDFSPDGRVSGTDGCNRLMGHWSISGNHVTLRDVATTLMACPPGMDTWLAAGAAADVDGGTLRIYDQAGTEIGVLER</sequence>
<evidence type="ECO:0000313" key="5">
    <source>
        <dbReference type="Proteomes" id="UP001206924"/>
    </source>
</evidence>